<dbReference type="OrthoDB" id="3205255at2"/>
<dbReference type="KEGG" id="fri:FraEuI1c_5747"/>
<dbReference type="InterPro" id="IPR028082">
    <property type="entry name" value="Peripla_BP_I"/>
</dbReference>
<sequence precursor="true">MRVSRLASVLAAATALATVVAACGSGGSSAPSSAPTVGANAIKAGPPTGWSDGGVTVDASSLKCGLTAPDPNRGVTDTSIKVGGLAYLTSASGSTMAGADVGAKVRFQRANDAGGVNGRKIDFIGVLDDGNDSNRNVSQAKVLADQEKVFAVVPEMTAYPTFVDTLCSAGVPFFGWGFNGGYCGNTIGFGLTGCLTNLTRSTSSTYGVMIQTLFGGDAKGRTVALIGNDDDSARTGLADIRSQVQAVGAKVVYAENPVPDAGLTDTTAVTQAIMTAAGGAPPQVVVYATDFAASTKITQALAAAGFTGKNINAVGYDPRLAAANFAGLQKSYTLLQWSPTEDASSPGVQQLIADFRKYAPDAAISLPTMAGYWAADMFLDAVTKTGKNLTVNTFLKTLNTSYSYYVDDAVPQTRFPLNHVVNAPCGSLVQLDGTKYDVATRLSCGQVLKK</sequence>
<dbReference type="RefSeq" id="WP_013426849.1">
    <property type="nucleotide sequence ID" value="NC_014666.1"/>
</dbReference>
<dbReference type="HOGENOM" id="CLU_608013_0_0_11"/>
<feature type="domain" description="Leucine-binding protein" evidence="4">
    <location>
        <begin position="79"/>
        <end position="431"/>
    </location>
</feature>
<comment type="similarity">
    <text evidence="1">Belongs to the leucine-binding protein family.</text>
</comment>
<dbReference type="Pfam" id="PF13458">
    <property type="entry name" value="Peripla_BP_6"/>
    <property type="match status" value="1"/>
</dbReference>
<dbReference type="Gene3D" id="3.40.50.2300">
    <property type="match status" value="2"/>
</dbReference>
<dbReference type="EMBL" id="CP002299">
    <property type="protein sequence ID" value="ADP83731.1"/>
    <property type="molecule type" value="Genomic_DNA"/>
</dbReference>
<reference evidence="5 6" key="1">
    <citation type="submission" date="2010-10" db="EMBL/GenBank/DDBJ databases">
        <title>Complete sequence of Frankia sp. EuI1c.</title>
        <authorList>
            <consortium name="US DOE Joint Genome Institute"/>
            <person name="Lucas S."/>
            <person name="Copeland A."/>
            <person name="Lapidus A."/>
            <person name="Cheng J.-F."/>
            <person name="Bruce D."/>
            <person name="Goodwin L."/>
            <person name="Pitluck S."/>
            <person name="Chertkov O."/>
            <person name="Detter J.C."/>
            <person name="Han C."/>
            <person name="Tapia R."/>
            <person name="Land M."/>
            <person name="Hauser L."/>
            <person name="Jeffries C."/>
            <person name="Kyrpides N."/>
            <person name="Ivanova N."/>
            <person name="Mikhailova N."/>
            <person name="Beauchemin N."/>
            <person name="Sen A."/>
            <person name="Sur S.A."/>
            <person name="Gtari M."/>
            <person name="Wall L."/>
            <person name="Tisa L."/>
            <person name="Woyke T."/>
        </authorList>
    </citation>
    <scope>NUCLEOTIDE SEQUENCE [LARGE SCALE GENOMIC DNA]</scope>
    <source>
        <strain evidence="6">DSM 45817 / CECT 9037 / EuI1c</strain>
    </source>
</reference>
<accession>E3IVS9</accession>
<dbReference type="PANTHER" id="PTHR47235:SF1">
    <property type="entry name" value="BLR6548 PROTEIN"/>
    <property type="match status" value="1"/>
</dbReference>
<evidence type="ECO:0000313" key="6">
    <source>
        <dbReference type="Proteomes" id="UP000002484"/>
    </source>
</evidence>
<feature type="signal peptide" evidence="3">
    <location>
        <begin position="1"/>
        <end position="21"/>
    </location>
</feature>
<gene>
    <name evidence="5" type="ordered locus">FraEuI1c_5747</name>
</gene>
<evidence type="ECO:0000313" key="5">
    <source>
        <dbReference type="EMBL" id="ADP83731.1"/>
    </source>
</evidence>
<dbReference type="InParanoid" id="E3IVS9"/>
<dbReference type="Proteomes" id="UP000002484">
    <property type="component" value="Chromosome"/>
</dbReference>
<dbReference type="InterPro" id="IPR028081">
    <property type="entry name" value="Leu-bd"/>
</dbReference>
<evidence type="ECO:0000259" key="4">
    <source>
        <dbReference type="Pfam" id="PF13458"/>
    </source>
</evidence>
<dbReference type="AlphaFoldDB" id="E3IVS9"/>
<keyword evidence="6" id="KW-1185">Reference proteome</keyword>
<dbReference type="PROSITE" id="PS51257">
    <property type="entry name" value="PROKAR_LIPOPROTEIN"/>
    <property type="match status" value="1"/>
</dbReference>
<evidence type="ECO:0000256" key="2">
    <source>
        <dbReference type="ARBA" id="ARBA00022729"/>
    </source>
</evidence>
<dbReference type="PANTHER" id="PTHR47235">
    <property type="entry name" value="BLR6548 PROTEIN"/>
    <property type="match status" value="1"/>
</dbReference>
<protein>
    <submittedName>
        <fullName evidence="5">ABC-type branched-chain amino acid transport systems periplasmic component-like protein</fullName>
    </submittedName>
</protein>
<feature type="chain" id="PRO_5038987276" evidence="3">
    <location>
        <begin position="22"/>
        <end position="450"/>
    </location>
</feature>
<evidence type="ECO:0000256" key="3">
    <source>
        <dbReference type="SAM" id="SignalP"/>
    </source>
</evidence>
<organism evidence="5 6">
    <name type="scientific">Pseudofrankia inefficax (strain DSM 45817 / CECT 9037 / DDB 130130 / EuI1c)</name>
    <name type="common">Frankia inefficax</name>
    <dbReference type="NCBI Taxonomy" id="298654"/>
    <lineage>
        <taxon>Bacteria</taxon>
        <taxon>Bacillati</taxon>
        <taxon>Actinomycetota</taxon>
        <taxon>Actinomycetes</taxon>
        <taxon>Frankiales</taxon>
        <taxon>Frankiaceae</taxon>
        <taxon>Pseudofrankia</taxon>
    </lineage>
</organism>
<dbReference type="STRING" id="298654.FraEuI1c_5747"/>
<keyword evidence="2 3" id="KW-0732">Signal</keyword>
<evidence type="ECO:0000256" key="1">
    <source>
        <dbReference type="ARBA" id="ARBA00010062"/>
    </source>
</evidence>
<dbReference type="eggNOG" id="COG0683">
    <property type="taxonomic scope" value="Bacteria"/>
</dbReference>
<dbReference type="SUPFAM" id="SSF53822">
    <property type="entry name" value="Periplasmic binding protein-like I"/>
    <property type="match status" value="1"/>
</dbReference>
<proteinExistence type="inferred from homology"/>
<name>E3IVS9_PSEI1</name>